<reference evidence="1" key="1">
    <citation type="submission" date="2024-05" db="EMBL/GenBank/DDBJ databases">
        <title>Isolation and characterization of Sporomusa carbonis sp. nov., a carboxydotrophic hydrogenogen in the genus of Sporomusa isolated from a charcoal burning pile.</title>
        <authorList>
            <person name="Boeer T."/>
            <person name="Rosenbaum F."/>
            <person name="Eysell L."/>
            <person name="Mueller V."/>
            <person name="Daniel R."/>
            <person name="Poehlein A."/>
        </authorList>
    </citation>
    <scope>NUCLEOTIDE SEQUENCE [LARGE SCALE GENOMIC DNA]</scope>
    <source>
        <strain evidence="1">DSM 10669</strain>
    </source>
</reference>
<dbReference type="Pfam" id="PF17236">
    <property type="entry name" value="SU10_MCP"/>
    <property type="match status" value="1"/>
</dbReference>
<evidence type="ECO:0000313" key="2">
    <source>
        <dbReference type="Proteomes" id="UP000216752"/>
    </source>
</evidence>
<name>A0ABZ3IIC6_9FIRM</name>
<accession>A0ABZ3IIC6</accession>
<keyword evidence="2" id="KW-1185">Reference proteome</keyword>
<dbReference type="RefSeq" id="WP_094603458.1">
    <property type="nucleotide sequence ID" value="NZ_CP155573.1"/>
</dbReference>
<evidence type="ECO:0000313" key="1">
    <source>
        <dbReference type="EMBL" id="XFO65405.1"/>
    </source>
</evidence>
<gene>
    <name evidence="1" type="ORF">SPSIL_015150</name>
</gene>
<organism evidence="1 2">
    <name type="scientific">Sporomusa silvacetica DSM 10669</name>
    <dbReference type="NCBI Taxonomy" id="1123289"/>
    <lineage>
        <taxon>Bacteria</taxon>
        <taxon>Bacillati</taxon>
        <taxon>Bacillota</taxon>
        <taxon>Negativicutes</taxon>
        <taxon>Selenomonadales</taxon>
        <taxon>Sporomusaceae</taxon>
        <taxon>Sporomusa</taxon>
    </lineage>
</organism>
<evidence type="ECO:0008006" key="3">
    <source>
        <dbReference type="Google" id="ProtNLM"/>
    </source>
</evidence>
<proteinExistence type="predicted"/>
<protein>
    <recommendedName>
        <fullName evidence="3">Phage capsid family protein</fullName>
    </recommendedName>
</protein>
<dbReference type="Proteomes" id="UP000216752">
    <property type="component" value="Chromosome"/>
</dbReference>
<dbReference type="EMBL" id="CP155573">
    <property type="protein sequence ID" value="XFO65405.1"/>
    <property type="molecule type" value="Genomic_DNA"/>
</dbReference>
<sequence>MPRTPSNSFAADSKGVNPEDYHQVILNTSPKSTVLFTDLGEGDDIKNIEYSWSTEQLATPETSAIVEGATATCADMPLPTRLKNFTQIMEKGYNVTTTEEAVAKKGGTGTDIKKRMLLRALDMKRGANKSLFTNATAIEHAEGVAGLLGGLPYWFDAANAQFNNPNVIAAGSKKITESLLLQAMQTVYDVHEFEKLNGYCSSAMKLQIDNFTGGAVVNKTKSEKKAGNIIDVYETSCGDIQIKIDRQAPNTDFYGLDTRYWKKGFLQEFENRTKSGDGDNKPAHKIEKYVTWEMGMFAKNPLAGFRISGLVVA</sequence>
<dbReference type="InterPro" id="IPR035198">
    <property type="entry name" value="SU10_MCP"/>
</dbReference>